<comment type="caution">
    <text evidence="1">The sequence shown here is derived from an EMBL/GenBank/DDBJ whole genome shotgun (WGS) entry which is preliminary data.</text>
</comment>
<dbReference type="AlphaFoldDB" id="A0A242MNX6"/>
<sequence length="279" mass="29460">MANQTKYPMDNTLAGGFIDTKPVFNMASQAFNAAAPYDKGGFGPELPVAGHDGSWVYTSAETLAGGMHTITAAAVTPSGQFGQMSEPLVVAIDSNASMPAHITDSSLHTVVGDHDVFFGQYAGNETVDLVADAAKYFSQFSAHIAGSKTGAADTLHLVGDHQFLDLNSLTGTSPTAKLSGIEVIDLGGRSNTLKLSTADVLNLGEMDLFMRDGHKQMMVKGSFTDMVDLSSSMHVPGVADGYWATHGQAKVDGVSYNVFEHSSTNVELLVQQNVNVMVH</sequence>
<organism evidence="1 2">
    <name type="scientific">Caballeronia sordidicola</name>
    <name type="common">Burkholderia sordidicola</name>
    <dbReference type="NCBI Taxonomy" id="196367"/>
    <lineage>
        <taxon>Bacteria</taxon>
        <taxon>Pseudomonadati</taxon>
        <taxon>Pseudomonadota</taxon>
        <taxon>Betaproteobacteria</taxon>
        <taxon>Burkholderiales</taxon>
        <taxon>Burkholderiaceae</taxon>
        <taxon>Caballeronia</taxon>
    </lineage>
</organism>
<reference evidence="1 2" key="1">
    <citation type="submission" date="2017-03" db="EMBL/GenBank/DDBJ databases">
        <title>Genome analysis of strain PAMC 26577.</title>
        <authorList>
            <person name="Oh H.-M."/>
            <person name="Yang J.-A."/>
        </authorList>
    </citation>
    <scope>NUCLEOTIDE SEQUENCE [LARGE SCALE GENOMIC DNA]</scope>
    <source>
        <strain evidence="1 2">PAMC 26577</strain>
    </source>
</reference>
<name>A0A242MNX6_CABSO</name>
<dbReference type="RefSeq" id="WP_062169249.1">
    <property type="nucleotide sequence ID" value="NZ_MSRG01000051.1"/>
</dbReference>
<dbReference type="Gene3D" id="3.30.420.430">
    <property type="match status" value="1"/>
</dbReference>
<evidence type="ECO:0000313" key="2">
    <source>
        <dbReference type="Proteomes" id="UP000195221"/>
    </source>
</evidence>
<gene>
    <name evidence="1" type="ORF">PAMC26577_19160</name>
</gene>
<accession>A0A242MNX6</accession>
<dbReference type="Proteomes" id="UP000195221">
    <property type="component" value="Unassembled WGS sequence"/>
</dbReference>
<evidence type="ECO:0000313" key="1">
    <source>
        <dbReference type="EMBL" id="OTP72953.1"/>
    </source>
</evidence>
<protein>
    <submittedName>
        <fullName evidence="1">Large repetitive protein</fullName>
    </submittedName>
</protein>
<dbReference type="EMBL" id="NBTZ01000080">
    <property type="protein sequence ID" value="OTP72953.1"/>
    <property type="molecule type" value="Genomic_DNA"/>
</dbReference>
<proteinExistence type="predicted"/>